<gene>
    <name evidence="2" type="ORF">C8N35_102389</name>
</gene>
<dbReference type="OrthoDB" id="8377584at2"/>
<dbReference type="AlphaFoldDB" id="A0A2T5VD57"/>
<comment type="caution">
    <text evidence="2">The sequence shown here is derived from an EMBL/GenBank/DDBJ whole genome shotgun (WGS) entry which is preliminary data.</text>
</comment>
<evidence type="ECO:0000256" key="1">
    <source>
        <dbReference type="SAM" id="MobiDB-lite"/>
    </source>
</evidence>
<protein>
    <submittedName>
        <fullName evidence="2">Uncharacterized protein</fullName>
    </submittedName>
</protein>
<organism evidence="2 3">
    <name type="scientific">Breoghania corrubedonensis</name>
    <dbReference type="NCBI Taxonomy" id="665038"/>
    <lineage>
        <taxon>Bacteria</taxon>
        <taxon>Pseudomonadati</taxon>
        <taxon>Pseudomonadota</taxon>
        <taxon>Alphaproteobacteria</taxon>
        <taxon>Hyphomicrobiales</taxon>
        <taxon>Stappiaceae</taxon>
        <taxon>Breoghania</taxon>
    </lineage>
</organism>
<feature type="region of interest" description="Disordered" evidence="1">
    <location>
        <begin position="89"/>
        <end position="148"/>
    </location>
</feature>
<accession>A0A2T5VD57</accession>
<dbReference type="RefSeq" id="WP_107989509.1">
    <property type="nucleotide sequence ID" value="NZ_QAYG01000002.1"/>
</dbReference>
<dbReference type="Proteomes" id="UP000244081">
    <property type="component" value="Unassembled WGS sequence"/>
</dbReference>
<reference evidence="2 3" key="1">
    <citation type="submission" date="2018-04" db="EMBL/GenBank/DDBJ databases">
        <title>Genomic Encyclopedia of Archaeal and Bacterial Type Strains, Phase II (KMG-II): from individual species to whole genera.</title>
        <authorList>
            <person name="Goeker M."/>
        </authorList>
    </citation>
    <scope>NUCLEOTIDE SEQUENCE [LARGE SCALE GENOMIC DNA]</scope>
    <source>
        <strain evidence="2 3">DSM 23382</strain>
    </source>
</reference>
<feature type="compositionally biased region" description="Basic and acidic residues" evidence="1">
    <location>
        <begin position="89"/>
        <end position="102"/>
    </location>
</feature>
<keyword evidence="3" id="KW-1185">Reference proteome</keyword>
<name>A0A2T5VD57_9HYPH</name>
<proteinExistence type="predicted"/>
<evidence type="ECO:0000313" key="2">
    <source>
        <dbReference type="EMBL" id="PTW61674.1"/>
    </source>
</evidence>
<dbReference type="EMBL" id="QAYG01000002">
    <property type="protein sequence ID" value="PTW61674.1"/>
    <property type="molecule type" value="Genomic_DNA"/>
</dbReference>
<sequence length="148" mass="17432">MDDDEHLKALNEKRAVIEDEIGSIDLEIEHAEHGAIHTTEIGRRVDYLGERYRKLQELSFDLGKVTARIEDLQERIQIRCDLSHEAEAVDRWQRRPPSKEDNIDWVTAALENARAQRRAEQGPATPTREPRDERERQDDDRKEPERDR</sequence>
<evidence type="ECO:0000313" key="3">
    <source>
        <dbReference type="Proteomes" id="UP000244081"/>
    </source>
</evidence>
<feature type="compositionally biased region" description="Basic and acidic residues" evidence="1">
    <location>
        <begin position="128"/>
        <end position="148"/>
    </location>
</feature>